<dbReference type="PANTHER" id="PTHR43464">
    <property type="entry name" value="METHYLTRANSFERASE"/>
    <property type="match status" value="1"/>
</dbReference>
<gene>
    <name evidence="6" type="ORF">RI129_012788</name>
</gene>
<dbReference type="PANTHER" id="PTHR43464:SF19">
    <property type="entry name" value="UBIQUINONE BIOSYNTHESIS O-METHYLTRANSFERASE, MITOCHONDRIAL"/>
    <property type="match status" value="1"/>
</dbReference>
<dbReference type="SUPFAM" id="SSF53335">
    <property type="entry name" value="S-adenosyl-L-methionine-dependent methyltransferases"/>
    <property type="match status" value="1"/>
</dbReference>
<evidence type="ECO:0000256" key="4">
    <source>
        <dbReference type="ARBA" id="ARBA00022691"/>
    </source>
</evidence>
<evidence type="ECO:0000256" key="2">
    <source>
        <dbReference type="ARBA" id="ARBA00022679"/>
    </source>
</evidence>
<keyword evidence="1" id="KW-0489">Methyltransferase</keyword>
<dbReference type="Gene3D" id="3.40.50.150">
    <property type="entry name" value="Vaccinia Virus protein VP39"/>
    <property type="match status" value="1"/>
</dbReference>
<keyword evidence="2" id="KW-0808">Transferase</keyword>
<evidence type="ECO:0000259" key="5">
    <source>
        <dbReference type="Pfam" id="PF08241"/>
    </source>
</evidence>
<reference evidence="6 7" key="1">
    <citation type="journal article" date="2024" name="Insects">
        <title>An Improved Chromosome-Level Genome Assembly of the Firefly Pyrocoelia pectoralis.</title>
        <authorList>
            <person name="Fu X."/>
            <person name="Meyer-Rochow V.B."/>
            <person name="Ballantyne L."/>
            <person name="Zhu X."/>
        </authorList>
    </citation>
    <scope>NUCLEOTIDE SEQUENCE [LARGE SCALE GENOMIC DNA]</scope>
    <source>
        <strain evidence="6">XCY_ONT2</strain>
    </source>
</reference>
<feature type="domain" description="Methyltransferase type 11" evidence="5">
    <location>
        <begin position="71"/>
        <end position="168"/>
    </location>
</feature>
<dbReference type="InterPro" id="IPR010233">
    <property type="entry name" value="UbiG_MeTrfase"/>
</dbReference>
<evidence type="ECO:0000256" key="1">
    <source>
        <dbReference type="ARBA" id="ARBA00022603"/>
    </source>
</evidence>
<dbReference type="AlphaFoldDB" id="A0AAN7V355"/>
<dbReference type="Proteomes" id="UP001329430">
    <property type="component" value="Chromosome 10"/>
</dbReference>
<dbReference type="NCBIfam" id="TIGR01983">
    <property type="entry name" value="UbiG"/>
    <property type="match status" value="1"/>
</dbReference>
<dbReference type="GO" id="GO:0010420">
    <property type="term" value="F:polyprenyldihydroxybenzoate methyltransferase activity"/>
    <property type="evidence" value="ECO:0007669"/>
    <property type="project" value="InterPro"/>
</dbReference>
<name>A0AAN7V355_9COLE</name>
<sequence>MANIITTSTVNGKQTDLFTQFRDVWWDINSKVRPLQQVDSLCLEYIKNVLWEKGLVKEGGGFQLIKELLILDVGCGGGILTEPLARAGSKIIGIDINNSAIQAAEEHAKLDPNLRNLSYRWESIEDHCAENVEKYDVVILNLVLHHSKNHEVLVENCAKVLKPGGLVFMSATGKTYEAWFRSIILGEYVLGYFVRGNFDWNSFINSSDVEELMNKHGCNVEGIRGICYQIYSSHWKWTDNTNGLYIMHGTKAT</sequence>
<protein>
    <recommendedName>
        <fullName evidence="5">Methyltransferase type 11 domain-containing protein</fullName>
    </recommendedName>
</protein>
<dbReference type="GO" id="GO:0032259">
    <property type="term" value="P:methylation"/>
    <property type="evidence" value="ECO:0007669"/>
    <property type="project" value="UniProtKB-KW"/>
</dbReference>
<evidence type="ECO:0000256" key="3">
    <source>
        <dbReference type="ARBA" id="ARBA00022688"/>
    </source>
</evidence>
<dbReference type="GO" id="GO:0005739">
    <property type="term" value="C:mitochondrion"/>
    <property type="evidence" value="ECO:0007669"/>
    <property type="project" value="TreeGrafter"/>
</dbReference>
<evidence type="ECO:0000313" key="7">
    <source>
        <dbReference type="Proteomes" id="UP001329430"/>
    </source>
</evidence>
<keyword evidence="7" id="KW-1185">Reference proteome</keyword>
<keyword evidence="4" id="KW-0949">S-adenosyl-L-methionine</keyword>
<dbReference type="CDD" id="cd02440">
    <property type="entry name" value="AdoMet_MTases"/>
    <property type="match status" value="1"/>
</dbReference>
<comment type="caution">
    <text evidence="6">The sequence shown here is derived from an EMBL/GenBank/DDBJ whole genome shotgun (WGS) entry which is preliminary data.</text>
</comment>
<dbReference type="InterPro" id="IPR013216">
    <property type="entry name" value="Methyltransf_11"/>
</dbReference>
<dbReference type="GO" id="GO:0061542">
    <property type="term" value="F:3-demethylubiquinol 3-O-methyltransferase activity"/>
    <property type="evidence" value="ECO:0007669"/>
    <property type="project" value="InterPro"/>
</dbReference>
<dbReference type="Pfam" id="PF08241">
    <property type="entry name" value="Methyltransf_11"/>
    <property type="match status" value="1"/>
</dbReference>
<proteinExistence type="predicted"/>
<accession>A0AAN7V355</accession>
<organism evidence="6 7">
    <name type="scientific">Pyrocoelia pectoralis</name>
    <dbReference type="NCBI Taxonomy" id="417401"/>
    <lineage>
        <taxon>Eukaryota</taxon>
        <taxon>Metazoa</taxon>
        <taxon>Ecdysozoa</taxon>
        <taxon>Arthropoda</taxon>
        <taxon>Hexapoda</taxon>
        <taxon>Insecta</taxon>
        <taxon>Pterygota</taxon>
        <taxon>Neoptera</taxon>
        <taxon>Endopterygota</taxon>
        <taxon>Coleoptera</taxon>
        <taxon>Polyphaga</taxon>
        <taxon>Elateriformia</taxon>
        <taxon>Elateroidea</taxon>
        <taxon>Lampyridae</taxon>
        <taxon>Lampyrinae</taxon>
        <taxon>Pyrocoelia</taxon>
    </lineage>
</organism>
<dbReference type="EMBL" id="JAVRBK010000010">
    <property type="protein sequence ID" value="KAK5638493.1"/>
    <property type="molecule type" value="Genomic_DNA"/>
</dbReference>
<keyword evidence="3" id="KW-0831">Ubiquinone biosynthesis</keyword>
<evidence type="ECO:0000313" key="6">
    <source>
        <dbReference type="EMBL" id="KAK5638493.1"/>
    </source>
</evidence>
<dbReference type="InterPro" id="IPR029063">
    <property type="entry name" value="SAM-dependent_MTases_sf"/>
</dbReference>